<keyword evidence="2" id="KW-1185">Reference proteome</keyword>
<protein>
    <submittedName>
        <fullName evidence="1">Uncharacterized protein</fullName>
    </submittedName>
</protein>
<accession>A0AAD5V7B6</accession>
<reference evidence="1" key="1">
    <citation type="submission" date="2022-07" db="EMBL/GenBank/DDBJ databases">
        <title>Genome Sequence of Physisporinus lineatus.</title>
        <authorList>
            <person name="Buettner E."/>
        </authorList>
    </citation>
    <scope>NUCLEOTIDE SEQUENCE</scope>
    <source>
        <strain evidence="1">VT162</strain>
    </source>
</reference>
<organism evidence="1 2">
    <name type="scientific">Meripilus lineatus</name>
    <dbReference type="NCBI Taxonomy" id="2056292"/>
    <lineage>
        <taxon>Eukaryota</taxon>
        <taxon>Fungi</taxon>
        <taxon>Dikarya</taxon>
        <taxon>Basidiomycota</taxon>
        <taxon>Agaricomycotina</taxon>
        <taxon>Agaricomycetes</taxon>
        <taxon>Polyporales</taxon>
        <taxon>Meripilaceae</taxon>
        <taxon>Meripilus</taxon>
    </lineage>
</organism>
<sequence length="139" mass="15698">MRPEQLARINKIDPNYMTALSTIVLRLHHAFNCYQAVAYHESFIQRNFPFSALQRNLSPRVKVTGLALAKVERGTFGARIGGTEEQIRQDLSRASLDALWRQSAEVYANASAIFELYVPPQPVGWLPTVAPHQMPKHKA</sequence>
<evidence type="ECO:0000313" key="2">
    <source>
        <dbReference type="Proteomes" id="UP001212997"/>
    </source>
</evidence>
<dbReference type="AlphaFoldDB" id="A0AAD5V7B6"/>
<gene>
    <name evidence="1" type="ORF">NLI96_g4002</name>
</gene>
<name>A0AAD5V7B6_9APHY</name>
<evidence type="ECO:0000313" key="1">
    <source>
        <dbReference type="EMBL" id="KAJ3486773.1"/>
    </source>
</evidence>
<comment type="caution">
    <text evidence="1">The sequence shown here is derived from an EMBL/GenBank/DDBJ whole genome shotgun (WGS) entry which is preliminary data.</text>
</comment>
<dbReference type="Proteomes" id="UP001212997">
    <property type="component" value="Unassembled WGS sequence"/>
</dbReference>
<dbReference type="EMBL" id="JANAWD010000111">
    <property type="protein sequence ID" value="KAJ3486773.1"/>
    <property type="molecule type" value="Genomic_DNA"/>
</dbReference>
<proteinExistence type="predicted"/>